<evidence type="ECO:0000256" key="1">
    <source>
        <dbReference type="ARBA" id="ARBA00023002"/>
    </source>
</evidence>
<dbReference type="PANTHER" id="PTHR30137">
    <property type="entry name" value="LUCIFERASE-LIKE MONOOXYGENASE"/>
    <property type="match status" value="1"/>
</dbReference>
<dbReference type="Proteomes" id="UP000295560">
    <property type="component" value="Unassembled WGS sequence"/>
</dbReference>
<evidence type="ECO:0000256" key="2">
    <source>
        <dbReference type="ARBA" id="ARBA00023033"/>
    </source>
</evidence>
<name>A0A4R1I742_PSEEN</name>
<keyword evidence="5" id="KW-1185">Reference proteome</keyword>
<dbReference type="Pfam" id="PF00296">
    <property type="entry name" value="Bac_luciferase"/>
    <property type="match status" value="1"/>
</dbReference>
<dbReference type="AlphaFoldDB" id="A0A4R1I742"/>
<accession>A0A4R1I742</accession>
<protein>
    <submittedName>
        <fullName evidence="4">Alkanesulfonate monooxygenase SsuD/methylene tetrahydromethanopterin reductase-like flavin-dependent oxidoreductase (Luciferase family)</fullName>
    </submittedName>
</protein>
<evidence type="ECO:0000259" key="3">
    <source>
        <dbReference type="Pfam" id="PF00296"/>
    </source>
</evidence>
<gene>
    <name evidence="4" type="ORF">EV378_1749</name>
</gene>
<organism evidence="4 5">
    <name type="scientific">Pseudonocardia endophytica</name>
    <dbReference type="NCBI Taxonomy" id="401976"/>
    <lineage>
        <taxon>Bacteria</taxon>
        <taxon>Bacillati</taxon>
        <taxon>Actinomycetota</taxon>
        <taxon>Actinomycetes</taxon>
        <taxon>Pseudonocardiales</taxon>
        <taxon>Pseudonocardiaceae</taxon>
        <taxon>Pseudonocardia</taxon>
    </lineage>
</organism>
<evidence type="ECO:0000313" key="5">
    <source>
        <dbReference type="Proteomes" id="UP000295560"/>
    </source>
</evidence>
<dbReference type="GO" id="GO:0004497">
    <property type="term" value="F:monooxygenase activity"/>
    <property type="evidence" value="ECO:0007669"/>
    <property type="project" value="UniProtKB-KW"/>
</dbReference>
<dbReference type="GO" id="GO:0016705">
    <property type="term" value="F:oxidoreductase activity, acting on paired donors, with incorporation or reduction of molecular oxygen"/>
    <property type="evidence" value="ECO:0007669"/>
    <property type="project" value="InterPro"/>
</dbReference>
<dbReference type="Gene3D" id="3.20.20.30">
    <property type="entry name" value="Luciferase-like domain"/>
    <property type="match status" value="1"/>
</dbReference>
<keyword evidence="2 4" id="KW-0503">Monooxygenase</keyword>
<proteinExistence type="predicted"/>
<sequence>MTCGSTLPTLSGMTVPSTTPAFGLWYDFRNPDPDRPFGRFYSDALDQIAWAEQRGLDSVWLTEHHFCDDGYSPSPFVLGAAIATRTSRMRVGTNLIVSPLHDPVRLAEDAATLSLLSGGRFDLGVGQGYWEREFEAFGRNIRNRPSLLEEGVEVIRRAWAGSADGFDGKRYSLPALPVTPQPEQTPQLLVGALADPAIERAARIADGFLSTQNPHQASYLAALERLGKDPAEGRIYAGQWTVIAEDPEEVWSRIGTHALYQLNNYISWGAFGPGVPQFTDPSQIVEAGAFTLMDAGTAVPFLTDLLRTTPQIKDVHFWAMLPGESVDSGSERIAYLADKVVPAVKDAPQ</sequence>
<reference evidence="4 5" key="1">
    <citation type="submission" date="2019-03" db="EMBL/GenBank/DDBJ databases">
        <title>Sequencing the genomes of 1000 actinobacteria strains.</title>
        <authorList>
            <person name="Klenk H.-P."/>
        </authorList>
    </citation>
    <scope>NUCLEOTIDE SEQUENCE [LARGE SCALE GENOMIC DNA]</scope>
    <source>
        <strain evidence="4 5">DSM 44969</strain>
    </source>
</reference>
<feature type="domain" description="Luciferase-like" evidence="3">
    <location>
        <begin position="41"/>
        <end position="260"/>
    </location>
</feature>
<comment type="caution">
    <text evidence="4">The sequence shown here is derived from an EMBL/GenBank/DDBJ whole genome shotgun (WGS) entry which is preliminary data.</text>
</comment>
<dbReference type="EMBL" id="SMFZ01000001">
    <property type="protein sequence ID" value="TCK25922.1"/>
    <property type="molecule type" value="Genomic_DNA"/>
</dbReference>
<dbReference type="InterPro" id="IPR050766">
    <property type="entry name" value="Bact_Lucif_Oxidored"/>
</dbReference>
<dbReference type="SUPFAM" id="SSF51679">
    <property type="entry name" value="Bacterial luciferase-like"/>
    <property type="match status" value="1"/>
</dbReference>
<dbReference type="GO" id="GO:0005829">
    <property type="term" value="C:cytosol"/>
    <property type="evidence" value="ECO:0007669"/>
    <property type="project" value="TreeGrafter"/>
</dbReference>
<evidence type="ECO:0000313" key="4">
    <source>
        <dbReference type="EMBL" id="TCK25922.1"/>
    </source>
</evidence>
<dbReference type="InterPro" id="IPR036661">
    <property type="entry name" value="Luciferase-like_sf"/>
</dbReference>
<dbReference type="InterPro" id="IPR011251">
    <property type="entry name" value="Luciferase-like_dom"/>
</dbReference>
<keyword evidence="1" id="KW-0560">Oxidoreductase</keyword>
<dbReference type="PANTHER" id="PTHR30137:SF8">
    <property type="entry name" value="BLR5498 PROTEIN"/>
    <property type="match status" value="1"/>
</dbReference>